<dbReference type="VEuPathDB" id="FungiDB:BTJ68_08422"/>
<name>A0A3M7F4S5_HORWE</name>
<dbReference type="GO" id="GO:1990112">
    <property type="term" value="C:RQC complex"/>
    <property type="evidence" value="ECO:0007669"/>
    <property type="project" value="TreeGrafter"/>
</dbReference>
<evidence type="ECO:0000256" key="1">
    <source>
        <dbReference type="SAM" id="MobiDB-lite"/>
    </source>
</evidence>
<gene>
    <name evidence="2" type="ORF">D0861_07221</name>
</gene>
<evidence type="ECO:0000313" key="2">
    <source>
        <dbReference type="EMBL" id="RMY83869.1"/>
    </source>
</evidence>
<feature type="compositionally biased region" description="Pro residues" evidence="1">
    <location>
        <begin position="570"/>
        <end position="581"/>
    </location>
</feature>
<feature type="compositionally biased region" description="Basic and acidic residues" evidence="1">
    <location>
        <begin position="9"/>
        <end position="23"/>
    </location>
</feature>
<feature type="compositionally biased region" description="Basic and acidic residues" evidence="1">
    <location>
        <begin position="712"/>
        <end position="722"/>
    </location>
</feature>
<feature type="compositionally biased region" description="Basic residues" evidence="1">
    <location>
        <begin position="91"/>
        <end position="101"/>
    </location>
</feature>
<feature type="region of interest" description="Disordered" evidence="1">
    <location>
        <begin position="177"/>
        <end position="217"/>
    </location>
</feature>
<feature type="compositionally biased region" description="Basic and acidic residues" evidence="1">
    <location>
        <begin position="691"/>
        <end position="703"/>
    </location>
</feature>
<feature type="compositionally biased region" description="Low complexity" evidence="1">
    <location>
        <begin position="188"/>
        <end position="210"/>
    </location>
</feature>
<evidence type="ECO:0000313" key="3">
    <source>
        <dbReference type="Proteomes" id="UP000268823"/>
    </source>
</evidence>
<dbReference type="InterPro" id="IPR006994">
    <property type="entry name" value="TCF25/Rqc1"/>
</dbReference>
<accession>A0A3M7F4S5</accession>
<dbReference type="EMBL" id="QWIR01000169">
    <property type="protein sequence ID" value="RMY83869.1"/>
    <property type="molecule type" value="Genomic_DNA"/>
</dbReference>
<dbReference type="GO" id="GO:0072344">
    <property type="term" value="P:rescue of stalled ribosome"/>
    <property type="evidence" value="ECO:0007669"/>
    <property type="project" value="TreeGrafter"/>
</dbReference>
<dbReference type="PANTHER" id="PTHR22684">
    <property type="entry name" value="NULP1-RELATED"/>
    <property type="match status" value="1"/>
</dbReference>
<dbReference type="Pfam" id="PF04910">
    <property type="entry name" value="Tcf25"/>
    <property type="match status" value="1"/>
</dbReference>
<sequence length="732" mass="81134">MSSRALRKAQREREEQDRLEKLTQEAAELEEEEDDDDAPAPAAKSAFAMLQEDDDDDDDGGTALDEDDGQHEDAASSIPPSTTTTAGSKSKNNKKKKKKKAQATAEEGLPGVDQDMDEIDQALKQLSANGQADQAGTTNAGVDQKLDETSRLLAIDTNHLHAQNEMRRLFGRAALEQRDDDEEEPAPQNVGGNRRQQRRVQQVGLAQALRGQGGAGGRAGGLSAMALRRNIFIQGKEDWPIATGGGLAMEVEEKRADGTVLYRFVHNSFYQDVQSQFEMCVESMDPNRLVMLLRHNPYHISTLLQVSEIAKQDRDHATSGDLLERALFSMGRAAHSTFAKNLAEGKARLDFRRPENREFWLASWRYMQNLSMRGTWRTVYEWAKLLYALAPEEDPYALWLVLDQYALRSRQDLDFLNLSKNASLKEVHQNMPNIALSQGLADYRAGNKSKGQQALFTAIAKHPWVIARLMQELSLDPPPNIWGKEPRTEKERLYTELYATRAKDLWNTPENCALLTETASALPPELAPVDPDTSPISTPEARHVLLSDSPPLIALLPRSFTARMTSASDPLPPSDAYPPPTNSTTANSRRSPAGTSQPSTRLGTPAQNLRELQGLYSFFSSLFPWFNPVGDSAEDDRGDRGAATGLEDNPPQPPDEETVAQRIRESGVSEEVVVERTQRMMVLQAALLGEEREGEIARARAEGESGDGGVRGAEEGRAERRQAWVQEGEDEE</sequence>
<feature type="compositionally biased region" description="Low complexity" evidence="1">
    <location>
        <begin position="75"/>
        <end position="90"/>
    </location>
</feature>
<feature type="compositionally biased region" description="Acidic residues" evidence="1">
    <location>
        <begin position="51"/>
        <end position="70"/>
    </location>
</feature>
<dbReference type="OrthoDB" id="205993at2759"/>
<organism evidence="2 3">
    <name type="scientific">Hortaea werneckii</name>
    <name type="common">Black yeast</name>
    <name type="synonym">Cladosporium werneckii</name>
    <dbReference type="NCBI Taxonomy" id="91943"/>
    <lineage>
        <taxon>Eukaryota</taxon>
        <taxon>Fungi</taxon>
        <taxon>Dikarya</taxon>
        <taxon>Ascomycota</taxon>
        <taxon>Pezizomycotina</taxon>
        <taxon>Dothideomycetes</taxon>
        <taxon>Dothideomycetidae</taxon>
        <taxon>Mycosphaerellales</taxon>
        <taxon>Teratosphaeriaceae</taxon>
        <taxon>Hortaea</taxon>
    </lineage>
</organism>
<protein>
    <submittedName>
        <fullName evidence="2">Uncharacterized protein</fullName>
    </submittedName>
</protein>
<feature type="compositionally biased region" description="Acidic residues" evidence="1">
    <location>
        <begin position="27"/>
        <end position="38"/>
    </location>
</feature>
<reference evidence="2 3" key="1">
    <citation type="journal article" date="2018" name="BMC Genomics">
        <title>Genomic evidence for intraspecific hybridization in a clonal and extremely halotolerant yeast.</title>
        <authorList>
            <person name="Gostincar C."/>
            <person name="Stajich J.E."/>
            <person name="Zupancic J."/>
            <person name="Zalar P."/>
            <person name="Gunde-Cimerman N."/>
        </authorList>
    </citation>
    <scope>NUCLEOTIDE SEQUENCE [LARGE SCALE GENOMIC DNA]</scope>
    <source>
        <strain evidence="2 3">EXF-2788</strain>
    </source>
</reference>
<dbReference type="GO" id="GO:1990116">
    <property type="term" value="P:ribosome-associated ubiquitin-dependent protein catabolic process"/>
    <property type="evidence" value="ECO:0007669"/>
    <property type="project" value="TreeGrafter"/>
</dbReference>
<dbReference type="Proteomes" id="UP000268823">
    <property type="component" value="Unassembled WGS sequence"/>
</dbReference>
<dbReference type="PANTHER" id="PTHR22684:SF0">
    <property type="entry name" value="RIBOSOME QUALITY CONTROL COMPLEX SUBUNIT TCF25"/>
    <property type="match status" value="1"/>
</dbReference>
<comment type="caution">
    <text evidence="2">The sequence shown here is derived from an EMBL/GenBank/DDBJ whole genome shotgun (WGS) entry which is preliminary data.</text>
</comment>
<feature type="compositionally biased region" description="Polar residues" evidence="1">
    <location>
        <begin position="582"/>
        <end position="604"/>
    </location>
</feature>
<feature type="region of interest" description="Disordered" evidence="1">
    <location>
        <begin position="564"/>
        <end position="604"/>
    </location>
</feature>
<feature type="region of interest" description="Disordered" evidence="1">
    <location>
        <begin position="691"/>
        <end position="732"/>
    </location>
</feature>
<feature type="region of interest" description="Disordered" evidence="1">
    <location>
        <begin position="1"/>
        <end position="114"/>
    </location>
</feature>
<feature type="region of interest" description="Disordered" evidence="1">
    <location>
        <begin position="630"/>
        <end position="669"/>
    </location>
</feature>
<dbReference type="AlphaFoldDB" id="A0A3M7F4S5"/>
<proteinExistence type="predicted"/>